<reference evidence="1" key="1">
    <citation type="submission" date="2020-05" db="EMBL/GenBank/DDBJ databases">
        <authorList>
            <person name="Chiriac C."/>
            <person name="Salcher M."/>
            <person name="Ghai R."/>
            <person name="Kavagutti S V."/>
        </authorList>
    </citation>
    <scope>NUCLEOTIDE SEQUENCE</scope>
</reference>
<dbReference type="GO" id="GO:0046417">
    <property type="term" value="P:chorismate metabolic process"/>
    <property type="evidence" value="ECO:0007669"/>
    <property type="project" value="TreeGrafter"/>
</dbReference>
<sequence>MAVRGVRGATCLAHDERDEMSAAVVELLLAMLERNALTEADLISVLFTATPDLTCMFPAAAAREAGLADVPLICATEIDVDGALPRTVRILMHVETSLARADVTHVYLRGAEVLRQDLQR</sequence>
<evidence type="ECO:0000313" key="1">
    <source>
        <dbReference type="EMBL" id="CAB4910915.1"/>
    </source>
</evidence>
<dbReference type="Gene3D" id="3.30.1330.40">
    <property type="entry name" value="RutC-like"/>
    <property type="match status" value="1"/>
</dbReference>
<dbReference type="SUPFAM" id="SSF55298">
    <property type="entry name" value="YjgF-like"/>
    <property type="match status" value="1"/>
</dbReference>
<dbReference type="EMBL" id="CAFBMR010000022">
    <property type="protein sequence ID" value="CAB4910915.1"/>
    <property type="molecule type" value="Genomic_DNA"/>
</dbReference>
<dbReference type="InterPro" id="IPR008243">
    <property type="entry name" value="Chorismate_mutase_AroH"/>
</dbReference>
<dbReference type="PIRSF" id="PIRSF005965">
    <property type="entry name" value="Chor_mut_AroH"/>
    <property type="match status" value="1"/>
</dbReference>
<dbReference type="NCBIfam" id="TIGR01796">
    <property type="entry name" value="CM_mono_aroH"/>
    <property type="match status" value="1"/>
</dbReference>
<dbReference type="Pfam" id="PF07736">
    <property type="entry name" value="CM_1"/>
    <property type="match status" value="1"/>
</dbReference>
<dbReference type="PROSITE" id="PS51167">
    <property type="entry name" value="CHORISMATE_MUT_1"/>
    <property type="match status" value="1"/>
</dbReference>
<protein>
    <submittedName>
        <fullName evidence="1">Unannotated protein</fullName>
    </submittedName>
</protein>
<dbReference type="PANTHER" id="PTHR21164">
    <property type="entry name" value="CHORISMATE MUTASE"/>
    <property type="match status" value="1"/>
</dbReference>
<proteinExistence type="predicted"/>
<dbReference type="InterPro" id="IPR035959">
    <property type="entry name" value="RutC-like_sf"/>
</dbReference>
<dbReference type="AlphaFoldDB" id="A0A6J7H2Q1"/>
<dbReference type="PANTHER" id="PTHR21164:SF0">
    <property type="entry name" value="CHORISMATE MUTASE AROH"/>
    <property type="match status" value="1"/>
</dbReference>
<gene>
    <name evidence="1" type="ORF">UFOPK3610_00789</name>
</gene>
<dbReference type="CDD" id="cd02185">
    <property type="entry name" value="AroH"/>
    <property type="match status" value="1"/>
</dbReference>
<name>A0A6J7H2Q1_9ZZZZ</name>
<organism evidence="1">
    <name type="scientific">freshwater metagenome</name>
    <dbReference type="NCBI Taxonomy" id="449393"/>
    <lineage>
        <taxon>unclassified sequences</taxon>
        <taxon>metagenomes</taxon>
        <taxon>ecological metagenomes</taxon>
    </lineage>
</organism>
<dbReference type="GO" id="GO:0004106">
    <property type="term" value="F:chorismate mutase activity"/>
    <property type="evidence" value="ECO:0007669"/>
    <property type="project" value="TreeGrafter"/>
</dbReference>
<accession>A0A6J7H2Q1</accession>